<comment type="caution">
    <text evidence="1">The sequence shown here is derived from an EMBL/GenBank/DDBJ whole genome shotgun (WGS) entry which is preliminary data.</text>
</comment>
<proteinExistence type="predicted"/>
<evidence type="ECO:0000313" key="2">
    <source>
        <dbReference type="Proteomes" id="UP001076464"/>
    </source>
</evidence>
<sequence>MILLGWALVLLLLALWSGLVWAGTALLAVVLDKAGAMGAGDWSLPEPVAAWLPPWAAEWLAGTLENLTPQLQWLAGLLPSLSGGAVWVGWLVWGLGALALLAAGLAVHVGVALWRKSVASTRPSLVTP</sequence>
<organism evidence="1 2">
    <name type="scientific">Roseateles hydrophilus</name>
    <dbReference type="NCBI Taxonomy" id="2975054"/>
    <lineage>
        <taxon>Bacteria</taxon>
        <taxon>Pseudomonadati</taxon>
        <taxon>Pseudomonadota</taxon>
        <taxon>Betaproteobacteria</taxon>
        <taxon>Burkholderiales</taxon>
        <taxon>Sphaerotilaceae</taxon>
        <taxon>Roseateles</taxon>
    </lineage>
</organism>
<gene>
    <name evidence="1" type="ORF">NYO99_10595</name>
</gene>
<keyword evidence="2" id="KW-1185">Reference proteome</keyword>
<dbReference type="EMBL" id="JAPPUY010000002">
    <property type="protein sequence ID" value="MCY4745419.1"/>
    <property type="molecule type" value="Genomic_DNA"/>
</dbReference>
<evidence type="ECO:0000313" key="1">
    <source>
        <dbReference type="EMBL" id="MCY4745419.1"/>
    </source>
</evidence>
<accession>A0ACC6CAV1</accession>
<name>A0ACC6CAV1_9BURK</name>
<dbReference type="Proteomes" id="UP001076464">
    <property type="component" value="Unassembled WGS sequence"/>
</dbReference>
<protein>
    <submittedName>
        <fullName evidence="1">Uncharacterized protein</fullName>
    </submittedName>
</protein>
<reference evidence="1" key="1">
    <citation type="submission" date="2022-08" db="EMBL/GenBank/DDBJ databases">
        <title>Genome sequencing of Pelomonas sp. UHG3.</title>
        <authorList>
            <person name="So Y."/>
        </authorList>
    </citation>
    <scope>NUCLEOTIDE SEQUENCE</scope>
    <source>
        <strain evidence="1">UHG3</strain>
    </source>
</reference>